<protein>
    <submittedName>
        <fullName evidence="5">Transcription factor</fullName>
    </submittedName>
</protein>
<evidence type="ECO:0000313" key="5">
    <source>
        <dbReference type="EMBL" id="RJE22003.1"/>
    </source>
</evidence>
<dbReference type="Proteomes" id="UP000266188">
    <property type="component" value="Unassembled WGS sequence"/>
</dbReference>
<sequence>MKIIDPRSFLCLTAIADRIAKRDGLHCNTQGRGLSAFDTEIRRRIWWQTVLLDSRAVEMSGAGTPILSYAWNAKLPLNINESELSPEANSLPQEHDCATDMIFCLVRCEIAKFLRQIRAKKGLEEGWTEFSNPSISVSEKLEAIDTFEEHLQAR</sequence>
<evidence type="ECO:0000313" key="6">
    <source>
        <dbReference type="Proteomes" id="UP000266188"/>
    </source>
</evidence>
<name>A0A3A2ZI84_9EURO</name>
<evidence type="ECO:0000256" key="2">
    <source>
        <dbReference type="ARBA" id="ARBA00023015"/>
    </source>
</evidence>
<organism evidence="5 6">
    <name type="scientific">Aspergillus sclerotialis</name>
    <dbReference type="NCBI Taxonomy" id="2070753"/>
    <lineage>
        <taxon>Eukaryota</taxon>
        <taxon>Fungi</taxon>
        <taxon>Dikarya</taxon>
        <taxon>Ascomycota</taxon>
        <taxon>Pezizomycotina</taxon>
        <taxon>Eurotiomycetes</taxon>
        <taxon>Eurotiomycetidae</taxon>
        <taxon>Eurotiales</taxon>
        <taxon>Aspergillaceae</taxon>
        <taxon>Aspergillus</taxon>
        <taxon>Aspergillus subgen. Polypaecilum</taxon>
    </lineage>
</organism>
<dbReference type="InterPro" id="IPR050613">
    <property type="entry name" value="Sec_Metabolite_Reg"/>
</dbReference>
<comment type="caution">
    <text evidence="5">The sequence shown here is derived from an EMBL/GenBank/DDBJ whole genome shotgun (WGS) entry which is preliminary data.</text>
</comment>
<dbReference type="CDD" id="cd12148">
    <property type="entry name" value="fungal_TF_MHR"/>
    <property type="match status" value="1"/>
</dbReference>
<dbReference type="OrthoDB" id="435881at2759"/>
<dbReference type="PANTHER" id="PTHR31001">
    <property type="entry name" value="UNCHARACTERIZED TRANSCRIPTIONAL REGULATORY PROTEIN"/>
    <property type="match status" value="1"/>
</dbReference>
<dbReference type="GO" id="GO:0005634">
    <property type="term" value="C:nucleus"/>
    <property type="evidence" value="ECO:0007669"/>
    <property type="project" value="UniProtKB-SubCell"/>
</dbReference>
<evidence type="ECO:0000256" key="1">
    <source>
        <dbReference type="ARBA" id="ARBA00004123"/>
    </source>
</evidence>
<accession>A0A3A2ZI84</accession>
<reference evidence="6" key="1">
    <citation type="submission" date="2017-02" db="EMBL/GenBank/DDBJ databases">
        <authorList>
            <person name="Tafer H."/>
            <person name="Lopandic K."/>
        </authorList>
    </citation>
    <scope>NUCLEOTIDE SEQUENCE [LARGE SCALE GENOMIC DNA]</scope>
    <source>
        <strain evidence="6">CBS 366.77</strain>
    </source>
</reference>
<evidence type="ECO:0000256" key="4">
    <source>
        <dbReference type="ARBA" id="ARBA00023242"/>
    </source>
</evidence>
<comment type="subcellular location">
    <subcellularLocation>
        <location evidence="1">Nucleus</location>
    </subcellularLocation>
</comment>
<keyword evidence="4" id="KW-0539">Nucleus</keyword>
<dbReference type="AlphaFoldDB" id="A0A3A2ZI84"/>
<proteinExistence type="predicted"/>
<dbReference type="PANTHER" id="PTHR31001:SF85">
    <property type="entry name" value="ZN(II)2CYS6 TRANSCRIPTION FACTOR (EUROFUNG)"/>
    <property type="match status" value="1"/>
</dbReference>
<keyword evidence="6" id="KW-1185">Reference proteome</keyword>
<dbReference type="STRING" id="2070753.A0A3A2ZI84"/>
<keyword evidence="3" id="KW-0804">Transcription</keyword>
<keyword evidence="2" id="KW-0805">Transcription regulation</keyword>
<dbReference type="EMBL" id="MVGC01000192">
    <property type="protein sequence ID" value="RJE22003.1"/>
    <property type="molecule type" value="Genomic_DNA"/>
</dbReference>
<evidence type="ECO:0000256" key="3">
    <source>
        <dbReference type="ARBA" id="ARBA00023163"/>
    </source>
</evidence>
<gene>
    <name evidence="5" type="ORF">PHISCL_05668</name>
</gene>